<proteinExistence type="predicted"/>
<keyword evidence="6 10" id="KW-0560">Oxidoreductase</keyword>
<evidence type="ECO:0000256" key="2">
    <source>
        <dbReference type="ARBA" id="ARBA00022630"/>
    </source>
</evidence>
<feature type="domain" description="Rieske" evidence="9">
    <location>
        <begin position="4"/>
        <end position="99"/>
    </location>
</feature>
<keyword evidence="2" id="KW-0285">Flavoprotein</keyword>
<evidence type="ECO:0000256" key="3">
    <source>
        <dbReference type="ARBA" id="ARBA00022714"/>
    </source>
</evidence>
<evidence type="ECO:0000256" key="6">
    <source>
        <dbReference type="ARBA" id="ARBA00023002"/>
    </source>
</evidence>
<keyword evidence="7" id="KW-0408">Iron</keyword>
<dbReference type="InterPro" id="IPR017941">
    <property type="entry name" value="Rieske_2Fe-2S"/>
</dbReference>
<dbReference type="SUPFAM" id="SSF51905">
    <property type="entry name" value="FAD/NAD(P)-binding domain"/>
    <property type="match status" value="1"/>
</dbReference>
<evidence type="ECO:0000313" key="11">
    <source>
        <dbReference type="Proteomes" id="UP000049455"/>
    </source>
</evidence>
<sequence length="512" mass="53398">MPQYDVAALSDIPEATPHAAQAGERTILLIRRGGDVTALTHECPHLGLPLSKGALDGDRVICAFHHACFDTATGRQMQPPGHGDLQRFDVEIRDGRVLVDLPDDAPAHVVPDHTRQKIDTRRVVLIGAGAAAEACALRLREAGFEGAVEMISPEERAPYDRTMLSKGVLARGTDPASLTTTDADGLAARDITPIKGTVAAVEPGRVTLADGTIRPYDALLVAPGGAPNRPDLPGGDLPGVHLLRSAASAAGLSAAADAAKRAVLIGGGFIGMEAALSLTKRGLDVTLIVQEDLPLSKVVGERVARAILAEHKAAGVDIRTGASVEAFTGEGHVAAVRLKDGTEIETDLVLLAIGVTPVTGDIAGLAAGEDGGVAVGPDLGVPGLDSVFVAGDCARAPTPFGPARIEHWRVARQHGIRAADAMMDHLGIARPEPAEVEPDIPFFWTALARQYRYLGHAEGWDDVLFDGDPAEGPFLARYVKDGRVMAAVTAGKDHDLARLHHQMIAAGGPVPA</sequence>
<dbReference type="GO" id="GO:0005737">
    <property type="term" value="C:cytoplasm"/>
    <property type="evidence" value="ECO:0007669"/>
    <property type="project" value="TreeGrafter"/>
</dbReference>
<name>A0A0M7B5H6_9RHOB</name>
<dbReference type="GO" id="GO:0016651">
    <property type="term" value="F:oxidoreductase activity, acting on NAD(P)H"/>
    <property type="evidence" value="ECO:0007669"/>
    <property type="project" value="TreeGrafter"/>
</dbReference>
<dbReference type="AlphaFoldDB" id="A0A0M7B5H6"/>
<dbReference type="EMBL" id="CYPR01000039">
    <property type="protein sequence ID" value="CUH23731.1"/>
    <property type="molecule type" value="Genomic_DNA"/>
</dbReference>
<dbReference type="InterPro" id="IPR016156">
    <property type="entry name" value="FAD/NAD-linked_Rdtase_dimer_sf"/>
</dbReference>
<dbReference type="PANTHER" id="PTHR43557:SF2">
    <property type="entry name" value="RIESKE DOMAIN-CONTAINING PROTEIN-RELATED"/>
    <property type="match status" value="1"/>
</dbReference>
<evidence type="ECO:0000256" key="8">
    <source>
        <dbReference type="ARBA" id="ARBA00023014"/>
    </source>
</evidence>
<dbReference type="InterPro" id="IPR023753">
    <property type="entry name" value="FAD/NAD-binding_dom"/>
</dbReference>
<reference evidence="10 11" key="1">
    <citation type="submission" date="2015-09" db="EMBL/GenBank/DDBJ databases">
        <authorList>
            <person name="Jackson K.R."/>
            <person name="Lunt B.L."/>
            <person name="Fisher J.N.B."/>
            <person name="Gardner A.V."/>
            <person name="Bailey M.E."/>
            <person name="Deus L.M."/>
            <person name="Earl A.S."/>
            <person name="Gibby P.D."/>
            <person name="Hartmann K.A."/>
            <person name="Liu J.E."/>
            <person name="Manci A.M."/>
            <person name="Nielsen D.A."/>
            <person name="Solomon M.B."/>
            <person name="Breakwell D.P."/>
            <person name="Burnett S.H."/>
            <person name="Grose J.H."/>
        </authorList>
    </citation>
    <scope>NUCLEOTIDE SEQUENCE [LARGE SCALE GENOMIC DNA]</scope>
    <source>
        <strain evidence="10 11">CECT 7799</strain>
    </source>
</reference>
<evidence type="ECO:0000259" key="9">
    <source>
        <dbReference type="PROSITE" id="PS51296"/>
    </source>
</evidence>
<organism evidence="10 11">
    <name type="scientific">Jannaschia seosinensis</name>
    <dbReference type="NCBI Taxonomy" id="313367"/>
    <lineage>
        <taxon>Bacteria</taxon>
        <taxon>Pseudomonadati</taxon>
        <taxon>Pseudomonadota</taxon>
        <taxon>Alphaproteobacteria</taxon>
        <taxon>Rhodobacterales</taxon>
        <taxon>Roseobacteraceae</taxon>
        <taxon>Jannaschia</taxon>
    </lineage>
</organism>
<evidence type="ECO:0000256" key="4">
    <source>
        <dbReference type="ARBA" id="ARBA00022723"/>
    </source>
</evidence>
<accession>A0A0M7B5H6</accession>
<evidence type="ECO:0000313" key="10">
    <source>
        <dbReference type="EMBL" id="CUH23731.1"/>
    </source>
</evidence>
<keyword evidence="11" id="KW-1185">Reference proteome</keyword>
<protein>
    <submittedName>
        <fullName evidence="10">Ferredoxin--NAD(P)(+) reductase fdr</fullName>
        <ecNumber evidence="10">1.18.1.2</ecNumber>
    </submittedName>
</protein>
<dbReference type="Gene3D" id="3.30.390.30">
    <property type="match status" value="1"/>
</dbReference>
<evidence type="ECO:0000256" key="1">
    <source>
        <dbReference type="ARBA" id="ARBA00001974"/>
    </source>
</evidence>
<keyword evidence="8" id="KW-0411">Iron-sulfur</keyword>
<dbReference type="GO" id="GO:0051537">
    <property type="term" value="F:2 iron, 2 sulfur cluster binding"/>
    <property type="evidence" value="ECO:0007669"/>
    <property type="project" value="UniProtKB-KW"/>
</dbReference>
<dbReference type="PROSITE" id="PS51296">
    <property type="entry name" value="RIESKE"/>
    <property type="match status" value="1"/>
</dbReference>
<dbReference type="PRINTS" id="PR00411">
    <property type="entry name" value="PNDRDTASEI"/>
</dbReference>
<dbReference type="Pfam" id="PF07992">
    <property type="entry name" value="Pyr_redox_2"/>
    <property type="match status" value="1"/>
</dbReference>
<dbReference type="Proteomes" id="UP000049455">
    <property type="component" value="Unassembled WGS sequence"/>
</dbReference>
<dbReference type="PRINTS" id="PR00368">
    <property type="entry name" value="FADPNR"/>
</dbReference>
<dbReference type="Gene3D" id="2.102.10.10">
    <property type="entry name" value="Rieske [2Fe-2S] iron-sulphur domain"/>
    <property type="match status" value="1"/>
</dbReference>
<keyword evidence="4" id="KW-0479">Metal-binding</keyword>
<dbReference type="GO" id="GO:0046872">
    <property type="term" value="F:metal ion binding"/>
    <property type="evidence" value="ECO:0007669"/>
    <property type="project" value="UniProtKB-KW"/>
</dbReference>
<comment type="cofactor">
    <cofactor evidence="1">
        <name>FAD</name>
        <dbReference type="ChEBI" id="CHEBI:57692"/>
    </cofactor>
</comment>
<dbReference type="GO" id="GO:0004324">
    <property type="term" value="F:ferredoxin-NADP+ reductase activity"/>
    <property type="evidence" value="ECO:0007669"/>
    <property type="project" value="UniProtKB-EC"/>
</dbReference>
<keyword evidence="5" id="KW-0274">FAD</keyword>
<dbReference type="SUPFAM" id="SSF50022">
    <property type="entry name" value="ISP domain"/>
    <property type="match status" value="1"/>
</dbReference>
<evidence type="ECO:0000256" key="5">
    <source>
        <dbReference type="ARBA" id="ARBA00022827"/>
    </source>
</evidence>
<dbReference type="InterPro" id="IPR036922">
    <property type="entry name" value="Rieske_2Fe-2S_sf"/>
</dbReference>
<dbReference type="SUPFAM" id="SSF55424">
    <property type="entry name" value="FAD/NAD-linked reductases, dimerisation (C-terminal) domain"/>
    <property type="match status" value="1"/>
</dbReference>
<dbReference type="STRING" id="313367.JSE7799_00641"/>
<dbReference type="InterPro" id="IPR050446">
    <property type="entry name" value="FAD-oxidoreductase/Apoptosis"/>
</dbReference>
<dbReference type="InterPro" id="IPR036188">
    <property type="entry name" value="FAD/NAD-bd_sf"/>
</dbReference>
<dbReference type="EC" id="1.18.1.2" evidence="10"/>
<dbReference type="RefSeq" id="WP_055662311.1">
    <property type="nucleotide sequence ID" value="NZ_CYPR01000039.1"/>
</dbReference>
<dbReference type="Gene3D" id="3.50.50.60">
    <property type="entry name" value="FAD/NAD(P)-binding domain"/>
    <property type="match status" value="2"/>
</dbReference>
<gene>
    <name evidence="10" type="primary">fdr</name>
    <name evidence="10" type="ORF">JSE7799_00641</name>
</gene>
<dbReference type="Pfam" id="PF00355">
    <property type="entry name" value="Rieske"/>
    <property type="match status" value="1"/>
</dbReference>
<dbReference type="PANTHER" id="PTHR43557">
    <property type="entry name" value="APOPTOSIS-INDUCING FACTOR 1"/>
    <property type="match status" value="1"/>
</dbReference>
<keyword evidence="3" id="KW-0001">2Fe-2S</keyword>
<dbReference type="OrthoDB" id="9781621at2"/>
<evidence type="ECO:0000256" key="7">
    <source>
        <dbReference type="ARBA" id="ARBA00023004"/>
    </source>
</evidence>